<feature type="region of interest" description="Disordered" evidence="1">
    <location>
        <begin position="338"/>
        <end position="442"/>
    </location>
</feature>
<comment type="caution">
    <text evidence="2">The sequence shown here is derived from an EMBL/GenBank/DDBJ whole genome shotgun (WGS) entry which is preliminary data.</text>
</comment>
<feature type="region of interest" description="Disordered" evidence="1">
    <location>
        <begin position="1"/>
        <end position="243"/>
    </location>
</feature>
<feature type="compositionally biased region" description="Pro residues" evidence="1">
    <location>
        <begin position="127"/>
        <end position="141"/>
    </location>
</feature>
<reference evidence="2 3" key="1">
    <citation type="submission" date="2020-11" db="EMBL/GenBank/DDBJ databases">
        <title>Kefir isolates.</title>
        <authorList>
            <person name="Marcisauskas S."/>
            <person name="Kim Y."/>
            <person name="Blasche S."/>
        </authorList>
    </citation>
    <scope>NUCLEOTIDE SEQUENCE [LARGE SCALE GENOMIC DNA]</scope>
    <source>
        <strain evidence="2 3">KR</strain>
    </source>
</reference>
<dbReference type="Pfam" id="PF17104">
    <property type="entry name" value="YBL010C_LAA2"/>
    <property type="match status" value="1"/>
</dbReference>
<protein>
    <submittedName>
        <fullName evidence="2">Uncharacterized protein</fullName>
    </submittedName>
</protein>
<proteinExistence type="predicted"/>
<gene>
    <name evidence="2" type="ORF">C6P46_002916</name>
</gene>
<feature type="compositionally biased region" description="Low complexity" evidence="1">
    <location>
        <begin position="12"/>
        <end position="21"/>
    </location>
</feature>
<dbReference type="InterPro" id="IPR031355">
    <property type="entry name" value="YBL010C/LAA2-like"/>
</dbReference>
<dbReference type="PANTHER" id="PTHR38698">
    <property type="entry name" value="EXPRESSED PROTEIN"/>
    <property type="match status" value="1"/>
</dbReference>
<feature type="compositionally biased region" description="Low complexity" evidence="1">
    <location>
        <begin position="215"/>
        <end position="229"/>
    </location>
</feature>
<feature type="region of interest" description="Disordered" evidence="1">
    <location>
        <begin position="505"/>
        <end position="528"/>
    </location>
</feature>
<sequence>MENPWGEPSPPLASAAPSSTPDPRDSTERQADVDDAERAPTRLSLELVDEDDDAPAWDAHDDDSPDGLDDDADDAWANEARASMRRVNDLSIAEQPTEGDQTRDAAGLATASDNGDEEETTQVAEPPAAPAPPIPIVPPALPDFDIDAGQQQMDDFPEDDDDGGGGGGGDEFDDFGDATEAAVGGDDDDFGDFGDFGDAAPLDEAAFEVAPPPATTTTPLPSTSLASASHFPSHQPFASTSAAASVSYPPLHFDLSGEPSRQSISSQLHDFWQGAFPTAANAVSDEPERQVEGVAQVLVSESSRSLWSELSTLPPLRPVDWRRSRIRREHLISMGFPVSQEEEAPLPSMTAQTSPNPAFSVPARPSSAPPPASSAALSSSQNGLGRPSTPLGTTTTAAAARGSGTTSSSLQRSLGPAGVAPAQPPPFDRERAEQALAASSNEADLSLRSLDELRQLDAELDRISVEASELLTFALMMREKETQDKEVYNGMIQDLVIAAAKMKTSSAISSGAGKEPKRSGSGRWKLSK</sequence>
<dbReference type="EMBL" id="PUHQ01000022">
    <property type="protein sequence ID" value="KAG0663073.1"/>
    <property type="molecule type" value="Genomic_DNA"/>
</dbReference>
<feature type="compositionally biased region" description="Low complexity" evidence="1">
    <location>
        <begin position="357"/>
        <end position="366"/>
    </location>
</feature>
<evidence type="ECO:0000313" key="3">
    <source>
        <dbReference type="Proteomes" id="UP000777482"/>
    </source>
</evidence>
<dbReference type="OrthoDB" id="5378975at2759"/>
<accession>A0A9P6W2X3</accession>
<organism evidence="2 3">
    <name type="scientific">Rhodotorula mucilaginosa</name>
    <name type="common">Yeast</name>
    <name type="synonym">Rhodotorula rubra</name>
    <dbReference type="NCBI Taxonomy" id="5537"/>
    <lineage>
        <taxon>Eukaryota</taxon>
        <taxon>Fungi</taxon>
        <taxon>Dikarya</taxon>
        <taxon>Basidiomycota</taxon>
        <taxon>Pucciniomycotina</taxon>
        <taxon>Microbotryomycetes</taxon>
        <taxon>Sporidiobolales</taxon>
        <taxon>Sporidiobolaceae</taxon>
        <taxon>Rhodotorula</taxon>
    </lineage>
</organism>
<keyword evidence="3" id="KW-1185">Reference proteome</keyword>
<name>A0A9P6W2X3_RHOMI</name>
<feature type="compositionally biased region" description="Low complexity" evidence="1">
    <location>
        <begin position="373"/>
        <end position="421"/>
    </location>
</feature>
<feature type="compositionally biased region" description="Polar residues" evidence="1">
    <location>
        <begin position="230"/>
        <end position="243"/>
    </location>
</feature>
<evidence type="ECO:0000313" key="2">
    <source>
        <dbReference type="EMBL" id="KAG0663073.1"/>
    </source>
</evidence>
<dbReference type="PANTHER" id="PTHR38698:SF1">
    <property type="entry name" value="FUNGAL PROTEIN"/>
    <property type="match status" value="1"/>
</dbReference>
<dbReference type="AlphaFoldDB" id="A0A9P6W2X3"/>
<dbReference type="Proteomes" id="UP000777482">
    <property type="component" value="Unassembled WGS sequence"/>
</dbReference>
<feature type="compositionally biased region" description="Acidic residues" evidence="1">
    <location>
        <begin position="47"/>
        <end position="76"/>
    </location>
</feature>
<feature type="compositionally biased region" description="Basic and acidic residues" evidence="1">
    <location>
        <begin position="22"/>
        <end position="40"/>
    </location>
</feature>
<evidence type="ECO:0000256" key="1">
    <source>
        <dbReference type="SAM" id="MobiDB-lite"/>
    </source>
</evidence>